<protein>
    <submittedName>
        <fullName evidence="1">Uncharacterized protein</fullName>
    </submittedName>
</protein>
<geneLocation type="plasmid" evidence="1 2">
    <name>p3</name>
</geneLocation>
<keyword evidence="2" id="KW-1185">Reference proteome</keyword>
<proteinExistence type="predicted"/>
<gene>
    <name evidence="1" type="ORF">HH195_12045</name>
</gene>
<evidence type="ECO:0000313" key="2">
    <source>
        <dbReference type="Proteomes" id="UP000594603"/>
    </source>
</evidence>
<keyword evidence="1" id="KW-0614">Plasmid</keyword>
<reference evidence="1" key="1">
    <citation type="submission" date="2020-04" db="EMBL/GenBank/DDBJ databases">
        <title>A novel bacterium ('Candidatus Sarcina troglodytae' sp. nov.) linked to a protracted, uniformly lethal epizootic among sanctuary western chimpanzees (Pan troglodytes verus) in Sierra Leone.</title>
        <authorList>
            <person name="Owens L.A."/>
            <person name="Colitti B."/>
            <person name="Hirji I."/>
            <person name="Pizaro A."/>
            <person name="Jaffe J.E."/>
            <person name="Moittie S."/>
            <person name="Bishop-Lilly K.A."/>
            <person name="Estrella L.A."/>
            <person name="Voegtly L.J."/>
            <person name="Kuhn J.H."/>
            <person name="Suen G."/>
            <person name="Deblois C.L."/>
            <person name="Dunn C."/>
            <person name="Juan-Salles C."/>
            <person name="Goldberg T.L."/>
        </authorList>
    </citation>
    <scope>NUCLEOTIDE SEQUENCE</scope>
    <source>
        <strain evidence="1">JB2</strain>
    </source>
</reference>
<evidence type="ECO:0000313" key="1">
    <source>
        <dbReference type="EMBL" id="QPJ86697.1"/>
    </source>
</evidence>
<name>A0ACD1BHC5_9CLOT</name>
<dbReference type="Proteomes" id="UP000594603">
    <property type="component" value="Plasmid p3"/>
</dbReference>
<dbReference type="EMBL" id="CP051757">
    <property type="protein sequence ID" value="QPJ86697.1"/>
    <property type="molecule type" value="Genomic_DNA"/>
</dbReference>
<accession>A0ACD1BHC5</accession>
<organism evidence="1 2">
    <name type="scientific">Candidatus Sarcina troglodytae</name>
    <dbReference type="NCBI Taxonomy" id="2726954"/>
    <lineage>
        <taxon>Bacteria</taxon>
        <taxon>Bacillati</taxon>
        <taxon>Bacillota</taxon>
        <taxon>Clostridia</taxon>
        <taxon>Eubacteriales</taxon>
        <taxon>Clostridiaceae</taxon>
        <taxon>Sarcina</taxon>
    </lineage>
</organism>
<sequence>MVIAAIFQYLEIDIDNETLVDDIQTILSYSSMGDDKYKGSSTTMKNIIAYLFDKHKIQYSYFESVKIKPEKIEEIKSSIQKIKRNTDGQLELFSF</sequence>